<protein>
    <submittedName>
        <fullName evidence="2">Uncharacterized protein</fullName>
    </submittedName>
</protein>
<organism evidence="2 3">
    <name type="scientific">Exophiala mesophila</name>
    <name type="common">Black yeast-like fungus</name>
    <dbReference type="NCBI Taxonomy" id="212818"/>
    <lineage>
        <taxon>Eukaryota</taxon>
        <taxon>Fungi</taxon>
        <taxon>Dikarya</taxon>
        <taxon>Ascomycota</taxon>
        <taxon>Pezizomycotina</taxon>
        <taxon>Eurotiomycetes</taxon>
        <taxon>Chaetothyriomycetidae</taxon>
        <taxon>Chaetothyriales</taxon>
        <taxon>Herpotrichiellaceae</taxon>
        <taxon>Exophiala</taxon>
    </lineage>
</organism>
<evidence type="ECO:0000256" key="1">
    <source>
        <dbReference type="SAM" id="MobiDB-lite"/>
    </source>
</evidence>
<feature type="region of interest" description="Disordered" evidence="1">
    <location>
        <begin position="1"/>
        <end position="61"/>
    </location>
</feature>
<proteinExistence type="predicted"/>
<accession>A0A438NCY1</accession>
<evidence type="ECO:0000313" key="2">
    <source>
        <dbReference type="EMBL" id="RVX73644.1"/>
    </source>
</evidence>
<reference evidence="2 3" key="1">
    <citation type="submission" date="2017-03" db="EMBL/GenBank/DDBJ databases">
        <title>Genomes of endolithic fungi from Antarctica.</title>
        <authorList>
            <person name="Coleine C."/>
            <person name="Masonjones S."/>
            <person name="Stajich J.E."/>
        </authorList>
    </citation>
    <scope>NUCLEOTIDE SEQUENCE [LARGE SCALE GENOMIC DNA]</scope>
    <source>
        <strain evidence="2 3">CCFEE 6314</strain>
    </source>
</reference>
<name>A0A438NCY1_EXOME</name>
<dbReference type="AlphaFoldDB" id="A0A438NCY1"/>
<sequence>MAGKDDPVVSVGGVVRFGGSQKYKAPRYPVQAPPPSRNDRYETAASGSANSRKENKEDNSG</sequence>
<dbReference type="Proteomes" id="UP000288859">
    <property type="component" value="Unassembled WGS sequence"/>
</dbReference>
<gene>
    <name evidence="2" type="ORF">B0A52_02534</name>
</gene>
<dbReference type="OrthoDB" id="10449006at2759"/>
<feature type="compositionally biased region" description="Low complexity" evidence="1">
    <location>
        <begin position="8"/>
        <end position="20"/>
    </location>
</feature>
<dbReference type="EMBL" id="NAJM01000007">
    <property type="protein sequence ID" value="RVX73644.1"/>
    <property type="molecule type" value="Genomic_DNA"/>
</dbReference>
<comment type="caution">
    <text evidence="2">The sequence shown here is derived from an EMBL/GenBank/DDBJ whole genome shotgun (WGS) entry which is preliminary data.</text>
</comment>
<evidence type="ECO:0000313" key="3">
    <source>
        <dbReference type="Proteomes" id="UP000288859"/>
    </source>
</evidence>
<feature type="compositionally biased region" description="Basic and acidic residues" evidence="1">
    <location>
        <begin position="51"/>
        <end position="61"/>
    </location>
</feature>